<accession>A0ABT7QJQ7</accession>
<evidence type="ECO:0000313" key="1">
    <source>
        <dbReference type="EMBL" id="MDM5146915.1"/>
    </source>
</evidence>
<dbReference type="EMBL" id="JANQAO010000001">
    <property type="protein sequence ID" value="MDM5146915.1"/>
    <property type="molecule type" value="Genomic_DNA"/>
</dbReference>
<reference evidence="1" key="1">
    <citation type="submission" date="2022-08" db="EMBL/GenBank/DDBJ databases">
        <authorList>
            <person name="Dzunkova M."/>
            <person name="La Clair J."/>
            <person name="Tyml T."/>
            <person name="Doud D."/>
            <person name="Schulz F."/>
            <person name="Piquer S."/>
            <person name="Porcel Sanchis D."/>
            <person name="Osborn A."/>
            <person name="Robinson D."/>
            <person name="Louie K.B."/>
            <person name="Bowen B.P."/>
            <person name="Bowers R."/>
            <person name="Lee J."/>
            <person name="Arnau Llombart V."/>
            <person name="Diaz Villanueva W."/>
            <person name="Gosliner T."/>
            <person name="Northen T."/>
            <person name="Cheng J.-F."/>
            <person name="Burkart M.D."/>
            <person name="Woyke T."/>
        </authorList>
    </citation>
    <scope>NUCLEOTIDE SEQUENCE</scope>
    <source>
        <strain evidence="1">Df01</strain>
    </source>
</reference>
<protein>
    <submittedName>
        <fullName evidence="1">Uncharacterized protein</fullName>
    </submittedName>
</protein>
<comment type="caution">
    <text evidence="1">The sequence shown here is derived from an EMBL/GenBank/DDBJ whole genome shotgun (WGS) entry which is preliminary data.</text>
</comment>
<evidence type="ECO:0000313" key="2">
    <source>
        <dbReference type="Proteomes" id="UP001168167"/>
    </source>
</evidence>
<keyword evidence="2" id="KW-1185">Reference proteome</keyword>
<gene>
    <name evidence="1" type="ORF">NQX30_00740</name>
</gene>
<name>A0ABT7QJQ7_9GAMM</name>
<dbReference type="Proteomes" id="UP001168167">
    <property type="component" value="Unassembled WGS sequence"/>
</dbReference>
<reference evidence="1" key="2">
    <citation type="journal article" date="2023" name="Microbiome">
        <title>Synthase-selected sorting approach identifies a beta-lactone synthase in a nudibranch symbiotic bacterium.</title>
        <authorList>
            <person name="Dzunkova M."/>
            <person name="La Clair J.J."/>
            <person name="Tyml T."/>
            <person name="Doud D."/>
            <person name="Schulz F."/>
            <person name="Piquer-Esteban S."/>
            <person name="Porcel Sanchis D."/>
            <person name="Osborn A."/>
            <person name="Robinson D."/>
            <person name="Louie K.B."/>
            <person name="Bowen B.P."/>
            <person name="Bowers R.M."/>
            <person name="Lee J."/>
            <person name="Arnau V."/>
            <person name="Diaz-Villanueva W."/>
            <person name="Stepanauskas R."/>
            <person name="Gosliner T."/>
            <person name="Date S.V."/>
            <person name="Northen T.R."/>
            <person name="Cheng J.F."/>
            <person name="Burkart M.D."/>
            <person name="Woyke T."/>
        </authorList>
    </citation>
    <scope>NUCLEOTIDE SEQUENCE</scope>
    <source>
        <strain evidence="1">Df01</strain>
    </source>
</reference>
<proteinExistence type="predicted"/>
<sequence length="55" mass="6213">MREITIPNFFPAKGRGVLADLIATRSTAARHRYGLNLPRRQELCCDLFRPPSGDN</sequence>
<organism evidence="1 2">
    <name type="scientific">Candidatus Doriopsillibacter californiensis</name>
    <dbReference type="NCBI Taxonomy" id="2970740"/>
    <lineage>
        <taxon>Bacteria</taxon>
        <taxon>Pseudomonadati</taxon>
        <taxon>Pseudomonadota</taxon>
        <taxon>Gammaproteobacteria</taxon>
        <taxon>Candidatus Tethybacterales</taxon>
        <taxon>Candidatus Persebacteraceae</taxon>
        <taxon>Candidatus Doriopsillibacter</taxon>
    </lineage>
</organism>